<organism evidence="2 3">
    <name type="scientific">Dyadobacter flavalbus</name>
    <dbReference type="NCBI Taxonomy" id="2579942"/>
    <lineage>
        <taxon>Bacteria</taxon>
        <taxon>Pseudomonadati</taxon>
        <taxon>Bacteroidota</taxon>
        <taxon>Cytophagia</taxon>
        <taxon>Cytophagales</taxon>
        <taxon>Spirosomataceae</taxon>
        <taxon>Dyadobacter</taxon>
    </lineage>
</organism>
<dbReference type="EMBL" id="VBSN01000022">
    <property type="protein sequence ID" value="KAA6441199.1"/>
    <property type="molecule type" value="Genomic_DNA"/>
</dbReference>
<feature type="chain" id="PRO_5024442815" evidence="1">
    <location>
        <begin position="28"/>
        <end position="461"/>
    </location>
</feature>
<sequence>MKFNPFFHKRSSAIFKLLVLFGLSAYMTGCESGPQIEALVQPNPDDFSVLFSDTSTVALSSVVTDSMMTGASERMLIGRYVDPYFGKIQAASYFQTTTSGAVTVPELAVYDSLVLSLKYDGYTYGDTTVAMNLSVHKLQTDILDKNSYYNTNTMPFDVVPVGQTKVVPRPKTNNQLRIKLSDVLGKEIFGKAQNNQITSNNDWINLVKGLVIKPAVTDNGPLAGFTRGNTSVQIHYHVSNADGIKKDSSTVSLTANYNQILADRAGTQLAKLPATHRIALPSSQTGNMSFIQAGLGTMTRVDFPFVNQLRYNKFTVVNRAVLRVTPLRSSVSDFTAPPATLYVYLCDKNNELLIGSSDGLPIPLSELNGRIAVSGAYFTDLINNKQFYLLDVSSFVSSLVSSDFAQTGGLLIRTSPYGKSTQYYDAGTEFSQSVNRLVIGDQRNSDPGAKLELYYTHVKAE</sequence>
<protein>
    <submittedName>
        <fullName evidence="2">DUF4270 domain-containing protein</fullName>
    </submittedName>
</protein>
<feature type="signal peptide" evidence="1">
    <location>
        <begin position="1"/>
        <end position="27"/>
    </location>
</feature>
<dbReference type="Pfam" id="PF14092">
    <property type="entry name" value="DUF4270"/>
    <property type="match status" value="1"/>
</dbReference>
<evidence type="ECO:0000313" key="3">
    <source>
        <dbReference type="Proteomes" id="UP000323994"/>
    </source>
</evidence>
<keyword evidence="1" id="KW-0732">Signal</keyword>
<evidence type="ECO:0000313" key="2">
    <source>
        <dbReference type="EMBL" id="KAA6441199.1"/>
    </source>
</evidence>
<dbReference type="OrthoDB" id="1092930at2"/>
<gene>
    <name evidence="2" type="ORF">FEM33_03500</name>
</gene>
<reference evidence="2 3" key="1">
    <citation type="submission" date="2019-05" db="EMBL/GenBank/DDBJ databases">
        <authorList>
            <person name="Qu J.-H."/>
        </authorList>
    </citation>
    <scope>NUCLEOTIDE SEQUENCE [LARGE SCALE GENOMIC DNA]</scope>
    <source>
        <strain evidence="2 3">NS28</strain>
    </source>
</reference>
<keyword evidence="3" id="KW-1185">Reference proteome</keyword>
<dbReference type="AlphaFoldDB" id="A0A5M8QYD3"/>
<comment type="caution">
    <text evidence="2">The sequence shown here is derived from an EMBL/GenBank/DDBJ whole genome shotgun (WGS) entry which is preliminary data.</text>
</comment>
<dbReference type="RefSeq" id="WP_139010724.1">
    <property type="nucleotide sequence ID" value="NZ_VBSN01000022.1"/>
</dbReference>
<dbReference type="InterPro" id="IPR025366">
    <property type="entry name" value="DUF4270"/>
</dbReference>
<proteinExistence type="predicted"/>
<evidence type="ECO:0000256" key="1">
    <source>
        <dbReference type="SAM" id="SignalP"/>
    </source>
</evidence>
<name>A0A5M8QYD3_9BACT</name>
<accession>A0A5M8QYD3</accession>
<dbReference type="Proteomes" id="UP000323994">
    <property type="component" value="Unassembled WGS sequence"/>
</dbReference>